<gene>
    <name evidence="1" type="ORF">CEXT_384911</name>
</gene>
<name>A0AAV4QW55_CAEEX</name>
<keyword evidence="2" id="KW-1185">Reference proteome</keyword>
<reference evidence="1 2" key="1">
    <citation type="submission" date="2021-06" db="EMBL/GenBank/DDBJ databases">
        <title>Caerostris extrusa draft genome.</title>
        <authorList>
            <person name="Kono N."/>
            <person name="Arakawa K."/>
        </authorList>
    </citation>
    <scope>NUCLEOTIDE SEQUENCE [LARGE SCALE GENOMIC DNA]</scope>
</reference>
<comment type="caution">
    <text evidence="1">The sequence shown here is derived from an EMBL/GenBank/DDBJ whole genome shotgun (WGS) entry which is preliminary data.</text>
</comment>
<evidence type="ECO:0000313" key="2">
    <source>
        <dbReference type="Proteomes" id="UP001054945"/>
    </source>
</evidence>
<dbReference type="Proteomes" id="UP001054945">
    <property type="component" value="Unassembled WGS sequence"/>
</dbReference>
<dbReference type="EMBL" id="BPLR01006773">
    <property type="protein sequence ID" value="GIY12326.1"/>
    <property type="molecule type" value="Genomic_DNA"/>
</dbReference>
<evidence type="ECO:0000313" key="1">
    <source>
        <dbReference type="EMBL" id="GIY12326.1"/>
    </source>
</evidence>
<proteinExistence type="predicted"/>
<protein>
    <submittedName>
        <fullName evidence="1">Uncharacterized protein</fullName>
    </submittedName>
</protein>
<accession>A0AAV4QW55</accession>
<sequence>MADQWKAPRATETRASLRIVVVRRALMHSVRISIHHVCREGRRASGGFALRSHNLIKIFMPNLNNDFEDPLLEGKSEIYSVGDKSGDRDCHSEYLYCPGATSTTRMLICRATKCEV</sequence>
<organism evidence="1 2">
    <name type="scientific">Caerostris extrusa</name>
    <name type="common">Bark spider</name>
    <name type="synonym">Caerostris bankana</name>
    <dbReference type="NCBI Taxonomy" id="172846"/>
    <lineage>
        <taxon>Eukaryota</taxon>
        <taxon>Metazoa</taxon>
        <taxon>Ecdysozoa</taxon>
        <taxon>Arthropoda</taxon>
        <taxon>Chelicerata</taxon>
        <taxon>Arachnida</taxon>
        <taxon>Araneae</taxon>
        <taxon>Araneomorphae</taxon>
        <taxon>Entelegynae</taxon>
        <taxon>Araneoidea</taxon>
        <taxon>Araneidae</taxon>
        <taxon>Caerostris</taxon>
    </lineage>
</organism>
<dbReference type="AlphaFoldDB" id="A0AAV4QW55"/>